<gene>
    <name evidence="1" type="ORF">BpHYR1_034468</name>
</gene>
<evidence type="ECO:0000313" key="2">
    <source>
        <dbReference type="Proteomes" id="UP000276133"/>
    </source>
</evidence>
<sequence>MTTEAKYKRKALTNYLNEIQIANVFSFKNLKLFQIAKKTGKAQRGSELAHAHLTHYPPIFAKISRFYARSSSL</sequence>
<dbReference type="AlphaFoldDB" id="A0A3M7Q967"/>
<organism evidence="1 2">
    <name type="scientific">Brachionus plicatilis</name>
    <name type="common">Marine rotifer</name>
    <name type="synonym">Brachionus muelleri</name>
    <dbReference type="NCBI Taxonomy" id="10195"/>
    <lineage>
        <taxon>Eukaryota</taxon>
        <taxon>Metazoa</taxon>
        <taxon>Spiralia</taxon>
        <taxon>Gnathifera</taxon>
        <taxon>Rotifera</taxon>
        <taxon>Eurotatoria</taxon>
        <taxon>Monogononta</taxon>
        <taxon>Pseudotrocha</taxon>
        <taxon>Ploima</taxon>
        <taxon>Brachionidae</taxon>
        <taxon>Brachionus</taxon>
    </lineage>
</organism>
<reference evidence="1 2" key="1">
    <citation type="journal article" date="2018" name="Sci. Rep.">
        <title>Genomic signatures of local adaptation to the degree of environmental predictability in rotifers.</title>
        <authorList>
            <person name="Franch-Gras L."/>
            <person name="Hahn C."/>
            <person name="Garcia-Roger E.M."/>
            <person name="Carmona M.J."/>
            <person name="Serra M."/>
            <person name="Gomez A."/>
        </authorList>
    </citation>
    <scope>NUCLEOTIDE SEQUENCE [LARGE SCALE GENOMIC DNA]</scope>
    <source>
        <strain evidence="1">HYR1</strain>
    </source>
</reference>
<accession>A0A3M7Q967</accession>
<protein>
    <submittedName>
        <fullName evidence="1">Uncharacterized protein</fullName>
    </submittedName>
</protein>
<proteinExistence type="predicted"/>
<comment type="caution">
    <text evidence="1">The sequence shown here is derived from an EMBL/GenBank/DDBJ whole genome shotgun (WGS) entry which is preliminary data.</text>
</comment>
<dbReference type="EMBL" id="REGN01006945">
    <property type="protein sequence ID" value="RNA07789.1"/>
    <property type="molecule type" value="Genomic_DNA"/>
</dbReference>
<dbReference type="Proteomes" id="UP000276133">
    <property type="component" value="Unassembled WGS sequence"/>
</dbReference>
<keyword evidence="2" id="KW-1185">Reference proteome</keyword>
<name>A0A3M7Q967_BRAPC</name>
<evidence type="ECO:0000313" key="1">
    <source>
        <dbReference type="EMBL" id="RNA07789.1"/>
    </source>
</evidence>